<reference evidence="1 2" key="1">
    <citation type="submission" date="2014-11" db="EMBL/GenBank/DDBJ databases">
        <title>Symbiosis island explosion on the genome of extra-slow-growing strains of soybean bradyrhizobia with massive insertion sequences.</title>
        <authorList>
            <person name="Iida T."/>
            <person name="Minamisawa K."/>
        </authorList>
    </citation>
    <scope>NUCLEOTIDE SEQUENCE [LARGE SCALE GENOMIC DNA]</scope>
    <source>
        <strain evidence="1 2">NK6</strain>
    </source>
</reference>
<sequence length="188" mass="20635">MNGIALTVLISQLPKLFGFTIESEGPLRSLWAIAGAITEGKTSWVALGLGLGTLTVILLLESNKRLPGILIAVVGQWPSRARWILGGLRGPSQSLVSMDLGAPAIVASFQRRYRARLDCGRSTCFLLHTEREDDMPESVYKVIELIGTSNDSWEKAAPTRSSRLQNLFVTFVSQRSSSSIFSWTPKEK</sequence>
<evidence type="ECO:0000313" key="1">
    <source>
        <dbReference type="EMBL" id="BAR53193.1"/>
    </source>
</evidence>
<dbReference type="Pfam" id="PF07311">
    <property type="entry name" value="Dodecin"/>
    <property type="match status" value="1"/>
</dbReference>
<dbReference type="Proteomes" id="UP000063308">
    <property type="component" value="Chromosome"/>
</dbReference>
<proteinExistence type="predicted"/>
<organism evidence="1 2">
    <name type="scientific">Bradyrhizobium diazoefficiens</name>
    <dbReference type="NCBI Taxonomy" id="1355477"/>
    <lineage>
        <taxon>Bacteria</taxon>
        <taxon>Pseudomonadati</taxon>
        <taxon>Pseudomonadota</taxon>
        <taxon>Alphaproteobacteria</taxon>
        <taxon>Hyphomicrobiales</taxon>
        <taxon>Nitrobacteraceae</taxon>
        <taxon>Bradyrhizobium</taxon>
    </lineage>
</organism>
<protein>
    <submittedName>
        <fullName evidence="1">Uncharacterized protein</fullName>
    </submittedName>
</protein>
<dbReference type="Gene3D" id="3.30.1660.10">
    <property type="entry name" value="Flavin-binding protein dodecin"/>
    <property type="match status" value="1"/>
</dbReference>
<name>A0A0E4FRN6_9BRAD</name>
<dbReference type="EMBL" id="AP014685">
    <property type="protein sequence ID" value="BAR53193.1"/>
    <property type="molecule type" value="Genomic_DNA"/>
</dbReference>
<dbReference type="AlphaFoldDB" id="A0A0E4FRN6"/>
<accession>A0A0E4FRN6</accession>
<gene>
    <name evidence="1" type="ORF">NK6_1</name>
</gene>
<evidence type="ECO:0000313" key="2">
    <source>
        <dbReference type="Proteomes" id="UP000063308"/>
    </source>
</evidence>
<dbReference type="InterPro" id="IPR025543">
    <property type="entry name" value="Dodecin-like"/>
</dbReference>
<dbReference type="InterPro" id="IPR009923">
    <property type="entry name" value="Dodecin"/>
</dbReference>